<accession>A0A0M9VNY3</accession>
<reference evidence="2 3" key="1">
    <citation type="submission" date="2015-07" db="EMBL/GenBank/DDBJ databases">
        <title>Draft Genome Sequence of Malassezia furfur CBS1878 and Malassezia pachydermatis CBS1879.</title>
        <authorList>
            <person name="Triana S."/>
            <person name="Ohm R."/>
            <person name="Gonzalez A."/>
            <person name="DeCock H."/>
            <person name="Restrepo S."/>
            <person name="Celis A."/>
        </authorList>
    </citation>
    <scope>NUCLEOTIDE SEQUENCE [LARGE SCALE GENOMIC DNA]</scope>
    <source>
        <strain evidence="2 3">CBS 1879</strain>
    </source>
</reference>
<dbReference type="AlphaFoldDB" id="A0A0M9VNY3"/>
<dbReference type="EMBL" id="LGAV01000005">
    <property type="protein sequence ID" value="KOS13849.1"/>
    <property type="molecule type" value="Genomic_DNA"/>
</dbReference>
<feature type="region of interest" description="Disordered" evidence="1">
    <location>
        <begin position="139"/>
        <end position="324"/>
    </location>
</feature>
<comment type="caution">
    <text evidence="2">The sequence shown here is derived from an EMBL/GenBank/DDBJ whole genome shotgun (WGS) entry which is preliminary data.</text>
</comment>
<dbReference type="OrthoDB" id="3365958at2759"/>
<dbReference type="VEuPathDB" id="FungiDB:Malapachy_2040"/>
<feature type="region of interest" description="Disordered" evidence="1">
    <location>
        <begin position="83"/>
        <end position="120"/>
    </location>
</feature>
<dbReference type="Proteomes" id="UP000037751">
    <property type="component" value="Unassembled WGS sequence"/>
</dbReference>
<feature type="compositionally biased region" description="Polar residues" evidence="1">
    <location>
        <begin position="153"/>
        <end position="162"/>
    </location>
</feature>
<protein>
    <submittedName>
        <fullName evidence="2">Uncharacterized protein</fullName>
    </submittedName>
</protein>
<feature type="region of interest" description="Disordered" evidence="1">
    <location>
        <begin position="1"/>
        <end position="56"/>
    </location>
</feature>
<gene>
    <name evidence="2" type="ORF">Malapachy_2040</name>
</gene>
<feature type="compositionally biased region" description="Polar residues" evidence="1">
    <location>
        <begin position="35"/>
        <end position="47"/>
    </location>
</feature>
<dbReference type="STRING" id="77020.A0A0M9VNY3"/>
<dbReference type="GeneID" id="28728410"/>
<organism evidence="2 3">
    <name type="scientific">Malassezia pachydermatis</name>
    <dbReference type="NCBI Taxonomy" id="77020"/>
    <lineage>
        <taxon>Eukaryota</taxon>
        <taxon>Fungi</taxon>
        <taxon>Dikarya</taxon>
        <taxon>Basidiomycota</taxon>
        <taxon>Ustilaginomycotina</taxon>
        <taxon>Malasseziomycetes</taxon>
        <taxon>Malasseziales</taxon>
        <taxon>Malasseziaceae</taxon>
        <taxon>Malassezia</taxon>
    </lineage>
</organism>
<evidence type="ECO:0000313" key="2">
    <source>
        <dbReference type="EMBL" id="KOS13849.1"/>
    </source>
</evidence>
<sequence>MSNLDRDTAPGRGTAWGVPSARDVLHMQPRHVTTDRSANPDQRQPSRTAEHAQSLGFREEAMAAGQKKGLDLDLLAKEKARIAAAAQVPSPADEETGDEELEAAWADGQQKAPTAPSKFRSVTEAPEIIYVNGKRMRKKKKKTAATIAPASHGNVTDKTTNIVRVPPPALPEGCADPTFEKQATHAPSFAVQVDDNDDDADIFGEAGVWDGLSDDENEKVSTEQAPTTSSESTQRNWFATETTPSPPPTKAVAAEVQAEAETDESESPPARLEGLSSSALPSDWSRWLLEREEARDARRAHSESGPVPRKRKRSKKGRGDVESP</sequence>
<feature type="compositionally biased region" description="Basic and acidic residues" evidence="1">
    <location>
        <begin position="288"/>
        <end position="302"/>
    </location>
</feature>
<name>A0A0M9VNY3_9BASI</name>
<feature type="compositionally biased region" description="Polar residues" evidence="1">
    <location>
        <begin position="222"/>
        <end position="243"/>
    </location>
</feature>
<keyword evidence="3" id="KW-1185">Reference proteome</keyword>
<evidence type="ECO:0000256" key="1">
    <source>
        <dbReference type="SAM" id="MobiDB-lite"/>
    </source>
</evidence>
<proteinExistence type="predicted"/>
<feature type="compositionally biased region" description="Acidic residues" evidence="1">
    <location>
        <begin position="92"/>
        <end position="102"/>
    </location>
</feature>
<evidence type="ECO:0000313" key="3">
    <source>
        <dbReference type="Proteomes" id="UP000037751"/>
    </source>
</evidence>
<dbReference type="RefSeq" id="XP_017991481.1">
    <property type="nucleotide sequence ID" value="XM_018136535.1"/>
</dbReference>